<dbReference type="AlphaFoldDB" id="A0A1G9EWU2"/>
<feature type="transmembrane region" description="Helical" evidence="8">
    <location>
        <begin position="158"/>
        <end position="181"/>
    </location>
</feature>
<feature type="transmembrane region" description="Helical" evidence="8">
    <location>
        <begin position="259"/>
        <end position="277"/>
    </location>
</feature>
<feature type="transmembrane region" description="Helical" evidence="8">
    <location>
        <begin position="201"/>
        <end position="223"/>
    </location>
</feature>
<keyword evidence="10" id="KW-0430">Lectin</keyword>
<name>A0A1G9EWU2_9BACT</name>
<keyword evidence="7 8" id="KW-0472">Membrane</keyword>
<comment type="subcellular location">
    <subcellularLocation>
        <location evidence="1">Cell membrane</location>
        <topology evidence="1">Multi-pass membrane protein</topology>
    </subcellularLocation>
</comment>
<dbReference type="GO" id="GO:0030246">
    <property type="term" value="F:carbohydrate binding"/>
    <property type="evidence" value="ECO:0007669"/>
    <property type="project" value="UniProtKB-KW"/>
</dbReference>
<dbReference type="RefSeq" id="WP_092159441.1">
    <property type="nucleotide sequence ID" value="NZ_FNGA01000002.1"/>
</dbReference>
<dbReference type="GO" id="GO:0009103">
    <property type="term" value="P:lipopolysaccharide biosynthetic process"/>
    <property type="evidence" value="ECO:0007669"/>
    <property type="project" value="UniProtKB-ARBA"/>
</dbReference>
<dbReference type="GO" id="GO:0005886">
    <property type="term" value="C:plasma membrane"/>
    <property type="evidence" value="ECO:0007669"/>
    <property type="project" value="UniProtKB-SubCell"/>
</dbReference>
<feature type="transmembrane region" description="Helical" evidence="8">
    <location>
        <begin position="353"/>
        <end position="371"/>
    </location>
</feature>
<evidence type="ECO:0000256" key="5">
    <source>
        <dbReference type="ARBA" id="ARBA00022692"/>
    </source>
</evidence>
<evidence type="ECO:0000256" key="2">
    <source>
        <dbReference type="ARBA" id="ARBA00022475"/>
    </source>
</evidence>
<organism evidence="10 11">
    <name type="scientific">Maridesulfovibrio ferrireducens</name>
    <dbReference type="NCBI Taxonomy" id="246191"/>
    <lineage>
        <taxon>Bacteria</taxon>
        <taxon>Pseudomonadati</taxon>
        <taxon>Thermodesulfobacteriota</taxon>
        <taxon>Desulfovibrionia</taxon>
        <taxon>Desulfovibrionales</taxon>
        <taxon>Desulfovibrionaceae</taxon>
        <taxon>Maridesulfovibrio</taxon>
    </lineage>
</organism>
<keyword evidence="3" id="KW-0328">Glycosyltransferase</keyword>
<dbReference type="InterPro" id="IPR050297">
    <property type="entry name" value="LipidA_mod_glycosyltrf_83"/>
</dbReference>
<accession>A0A1G9EWU2</accession>
<dbReference type="Pfam" id="PF13385">
    <property type="entry name" value="Laminin_G_3"/>
    <property type="match status" value="1"/>
</dbReference>
<protein>
    <submittedName>
        <fullName evidence="10">Concanavalin A-like lectin/glucanases superfamily protein</fullName>
    </submittedName>
</protein>
<evidence type="ECO:0000259" key="9">
    <source>
        <dbReference type="Pfam" id="PF13231"/>
    </source>
</evidence>
<dbReference type="PANTHER" id="PTHR33908">
    <property type="entry name" value="MANNOSYLTRANSFERASE YKCB-RELATED"/>
    <property type="match status" value="1"/>
</dbReference>
<dbReference type="STRING" id="246191.SAMN05660337_1297"/>
<feature type="transmembrane region" description="Helical" evidence="8">
    <location>
        <begin position="109"/>
        <end position="126"/>
    </location>
</feature>
<keyword evidence="5 8" id="KW-0812">Transmembrane</keyword>
<evidence type="ECO:0000256" key="7">
    <source>
        <dbReference type="ARBA" id="ARBA00023136"/>
    </source>
</evidence>
<evidence type="ECO:0000256" key="3">
    <source>
        <dbReference type="ARBA" id="ARBA00022676"/>
    </source>
</evidence>
<gene>
    <name evidence="10" type="ORF">SAMN05660337_1297</name>
</gene>
<dbReference type="Proteomes" id="UP000199053">
    <property type="component" value="Unassembled WGS sequence"/>
</dbReference>
<dbReference type="OrthoDB" id="5437149at2"/>
<keyword evidence="11" id="KW-1185">Reference proteome</keyword>
<evidence type="ECO:0000256" key="6">
    <source>
        <dbReference type="ARBA" id="ARBA00022989"/>
    </source>
</evidence>
<feature type="transmembrane region" description="Helical" evidence="8">
    <location>
        <begin position="297"/>
        <end position="320"/>
    </location>
</feature>
<evidence type="ECO:0000256" key="8">
    <source>
        <dbReference type="SAM" id="Phobius"/>
    </source>
</evidence>
<dbReference type="SUPFAM" id="SSF49899">
    <property type="entry name" value="Concanavalin A-like lectins/glucanases"/>
    <property type="match status" value="1"/>
</dbReference>
<proteinExistence type="predicted"/>
<evidence type="ECO:0000256" key="1">
    <source>
        <dbReference type="ARBA" id="ARBA00004651"/>
    </source>
</evidence>
<feature type="domain" description="Glycosyltransferase RgtA/B/C/D-like" evidence="9">
    <location>
        <begin position="59"/>
        <end position="220"/>
    </location>
</feature>
<dbReference type="PANTHER" id="PTHR33908:SF3">
    <property type="entry name" value="UNDECAPRENYL PHOSPHATE-ALPHA-4-AMINO-4-DEOXY-L-ARABINOSE ARABINOSYL TRANSFERASE"/>
    <property type="match status" value="1"/>
</dbReference>
<keyword evidence="4" id="KW-0808">Transferase</keyword>
<feature type="transmembrane region" description="Helical" evidence="8">
    <location>
        <begin position="327"/>
        <end position="347"/>
    </location>
</feature>
<feature type="transmembrane region" description="Helical" evidence="8">
    <location>
        <begin position="79"/>
        <end position="97"/>
    </location>
</feature>
<evidence type="ECO:0000313" key="11">
    <source>
        <dbReference type="Proteomes" id="UP000199053"/>
    </source>
</evidence>
<keyword evidence="6 8" id="KW-1133">Transmembrane helix</keyword>
<evidence type="ECO:0000313" key="10">
    <source>
        <dbReference type="EMBL" id="SDK80614.1"/>
    </source>
</evidence>
<sequence length="884" mass="99162">MNDKAKHIDLALWAIMLLATALRIYSIGSESLWIDEGQTVAYATKSFGEIIEYCARDVHPPLYLFIMHIWTELFGISEISLRLPSAIFGVIAVFLTYRVGEKIMNRNAALLGALFLAVSYMGINFSQEARSYTMLLSAILLSCHGLLLFIDNPNRKNFLYYAASIALMLYIHTFTVFIIMFHQLYFITGFILTPGQRIKRLGNWISVNIAALIIFSPWLFFLVKQVLAKLGGEGPGSWVPAPDFFTAWRTLIQLAGGSAPLAAAAIALFLCLISAAIPSLRRMITPSRQDQTRNSMTGLFLGLWLLCAVVTPFVFSLILSPIYVERYAIQFLPGFCLFVGLVITRIAPPALKVAALSLFLIATAHGLWLYYTSYDKEQWREVAQFVNENIKPGDALVLSAPWIYEPFVYYFGDDGDPKIIPAFSHVNLKEETKNFDNIWLIQAHEFFSDPEGDVPALLSESRLVKKHKDFKEGINTNPILVHFQSIRVTKYDAGRMQDYLRKGNIGGKQNTSSEHKNELVAGLPDSLIIEQSGFKVTNKNNSTVIESGPDTRLRYRFESPGKVGEGAISFRILPQWKNDSKKHMLLMAKGSKWDKGSVFLEMSPEKTLRALFFKDGFTGMVEGQPIQLSNNQWHNISLDWNRTSTSIFVDGNLYAKADLPLPFQSDFKTLHLGADHQNQFPALGEYDDLMIFDTPLSVEDAQNLYTSGSARPAYWYDLDLQGRRNSTGIGKGFSSGQDQFFTSVTPKSTNNKNMEGSASFTFTPDWSAGDEKQRMLLGFYGKAWNMGSMFLEKTPKDFLQLIRWEKGSPSCVVGQKISDWKQNEPHKISISWNSKETSLTLDGKTFNSACSPNSESGFESLTIANDGSGNLPAMGKFEDLRINP</sequence>
<dbReference type="InterPro" id="IPR013320">
    <property type="entry name" value="ConA-like_dom_sf"/>
</dbReference>
<dbReference type="GO" id="GO:0016763">
    <property type="term" value="F:pentosyltransferase activity"/>
    <property type="evidence" value="ECO:0007669"/>
    <property type="project" value="TreeGrafter"/>
</dbReference>
<dbReference type="Pfam" id="PF13231">
    <property type="entry name" value="PMT_2"/>
    <property type="match status" value="1"/>
</dbReference>
<dbReference type="InterPro" id="IPR038731">
    <property type="entry name" value="RgtA/B/C-like"/>
</dbReference>
<dbReference type="Gene3D" id="2.60.120.200">
    <property type="match status" value="1"/>
</dbReference>
<dbReference type="EMBL" id="FNGA01000002">
    <property type="protein sequence ID" value="SDK80614.1"/>
    <property type="molecule type" value="Genomic_DNA"/>
</dbReference>
<reference evidence="11" key="1">
    <citation type="submission" date="2016-10" db="EMBL/GenBank/DDBJ databases">
        <authorList>
            <person name="Varghese N."/>
            <person name="Submissions S."/>
        </authorList>
    </citation>
    <scope>NUCLEOTIDE SEQUENCE [LARGE SCALE GENOMIC DNA]</scope>
    <source>
        <strain evidence="11">DSM 16995</strain>
    </source>
</reference>
<evidence type="ECO:0000256" key="4">
    <source>
        <dbReference type="ARBA" id="ARBA00022679"/>
    </source>
</evidence>
<dbReference type="GO" id="GO:0010041">
    <property type="term" value="P:response to iron(III) ion"/>
    <property type="evidence" value="ECO:0007669"/>
    <property type="project" value="TreeGrafter"/>
</dbReference>
<keyword evidence="2" id="KW-1003">Cell membrane</keyword>